<keyword evidence="4 5" id="KW-0472">Membrane</keyword>
<comment type="subcellular location">
    <subcellularLocation>
        <location evidence="1">Membrane</location>
        <topology evidence="1">Multi-pass membrane protein</topology>
    </subcellularLocation>
</comment>
<dbReference type="Proteomes" id="UP000019222">
    <property type="component" value="Chromosome"/>
</dbReference>
<dbReference type="GO" id="GO:0016020">
    <property type="term" value="C:membrane"/>
    <property type="evidence" value="ECO:0007669"/>
    <property type="project" value="UniProtKB-SubCell"/>
</dbReference>
<dbReference type="Pfam" id="PF07291">
    <property type="entry name" value="MauE"/>
    <property type="match status" value="1"/>
</dbReference>
<evidence type="ECO:0000256" key="5">
    <source>
        <dbReference type="SAM" id="Phobius"/>
    </source>
</evidence>
<accession>W5Y2N4</accession>
<evidence type="ECO:0000256" key="2">
    <source>
        <dbReference type="ARBA" id="ARBA00022692"/>
    </source>
</evidence>
<dbReference type="EMBL" id="CP004353">
    <property type="protein sequence ID" value="AHI23511.1"/>
    <property type="molecule type" value="Genomic_DNA"/>
</dbReference>
<evidence type="ECO:0000313" key="8">
    <source>
        <dbReference type="Proteomes" id="UP000019222"/>
    </source>
</evidence>
<evidence type="ECO:0000256" key="4">
    <source>
        <dbReference type="ARBA" id="ARBA00023136"/>
    </source>
</evidence>
<evidence type="ECO:0000256" key="1">
    <source>
        <dbReference type="ARBA" id="ARBA00004141"/>
    </source>
</evidence>
<evidence type="ECO:0000259" key="6">
    <source>
        <dbReference type="Pfam" id="PF07291"/>
    </source>
</evidence>
<dbReference type="PATRIC" id="fig|1224164.3.peg.2145"/>
<gene>
    <name evidence="7" type="ORF">B843_10655</name>
</gene>
<keyword evidence="8" id="KW-1185">Reference proteome</keyword>
<reference evidence="7 8" key="1">
    <citation type="submission" date="2013-02" db="EMBL/GenBank/DDBJ databases">
        <title>The complete genome sequence of Corynebacterium vitaeruminis DSM 20294.</title>
        <authorList>
            <person name="Ruckert C."/>
            <person name="Albersmeier A."/>
            <person name="Kalinowski J."/>
        </authorList>
    </citation>
    <scope>NUCLEOTIDE SEQUENCE [LARGE SCALE GENOMIC DNA]</scope>
    <source>
        <strain evidence="8">ATCC 10234</strain>
    </source>
</reference>
<feature type="domain" description="Methylamine utilisation protein MauE" evidence="6">
    <location>
        <begin position="22"/>
        <end position="154"/>
    </location>
</feature>
<evidence type="ECO:0000313" key="7">
    <source>
        <dbReference type="EMBL" id="AHI23511.1"/>
    </source>
</evidence>
<feature type="transmembrane region" description="Helical" evidence="5">
    <location>
        <begin position="92"/>
        <end position="112"/>
    </location>
</feature>
<dbReference type="AlphaFoldDB" id="W5Y2N4"/>
<proteinExistence type="predicted"/>
<dbReference type="GO" id="GO:0030416">
    <property type="term" value="P:methylamine metabolic process"/>
    <property type="evidence" value="ECO:0007669"/>
    <property type="project" value="InterPro"/>
</dbReference>
<name>W5Y2N4_9CORY</name>
<feature type="transmembrane region" description="Helical" evidence="5">
    <location>
        <begin position="64"/>
        <end position="85"/>
    </location>
</feature>
<dbReference type="KEGG" id="cvt:B843_10655"/>
<dbReference type="InterPro" id="IPR009908">
    <property type="entry name" value="Methylamine_util_MauE"/>
</dbReference>
<protein>
    <recommendedName>
        <fullName evidence="6">Methylamine utilisation protein MauE domain-containing protein</fullName>
    </recommendedName>
</protein>
<organism evidence="7 8">
    <name type="scientific">Corynebacterium vitaeruminis DSM 20294</name>
    <dbReference type="NCBI Taxonomy" id="1224164"/>
    <lineage>
        <taxon>Bacteria</taxon>
        <taxon>Bacillati</taxon>
        <taxon>Actinomycetota</taxon>
        <taxon>Actinomycetes</taxon>
        <taxon>Mycobacteriales</taxon>
        <taxon>Corynebacteriaceae</taxon>
        <taxon>Corynebacterium</taxon>
    </lineage>
</organism>
<evidence type="ECO:0000256" key="3">
    <source>
        <dbReference type="ARBA" id="ARBA00022989"/>
    </source>
</evidence>
<feature type="transmembrane region" description="Helical" evidence="5">
    <location>
        <begin position="132"/>
        <end position="154"/>
    </location>
</feature>
<dbReference type="eggNOG" id="COG2259">
    <property type="taxonomic scope" value="Bacteria"/>
</dbReference>
<sequence length="164" mass="17856">MQGVADSVDNPLSLARGRAGEIVSFISRFGLAAVWLLAGVEKSTQGLIHTAQSVEAYEIFGPDWSLLIAQVIGPLEIAGAALLFLGIFLRYAGWLSTAVLVLFIVGISQAWARGLVIDCGCFGEKATPDGQGMDYLLTILRDVVFIFMSMWTAYRPYRKFALHP</sequence>
<dbReference type="HOGENOM" id="CLU_101331_0_2_11"/>
<keyword evidence="2 5" id="KW-0812">Transmembrane</keyword>
<keyword evidence="3 5" id="KW-1133">Transmembrane helix</keyword>
<dbReference type="STRING" id="1224164.B843_10655"/>